<proteinExistence type="predicted"/>
<dbReference type="GO" id="GO:0005524">
    <property type="term" value="F:ATP binding"/>
    <property type="evidence" value="ECO:0007669"/>
    <property type="project" value="UniProtKB-KW"/>
</dbReference>
<keyword evidence="9" id="KW-0489">Methyltransferase</keyword>
<keyword evidence="7" id="KW-1015">Disulfide bond</keyword>
<dbReference type="InterPro" id="IPR051305">
    <property type="entry name" value="tRNA_2-thiouridylase_MnmA"/>
</dbReference>
<evidence type="ECO:0000256" key="3">
    <source>
        <dbReference type="ARBA" id="ARBA00022694"/>
    </source>
</evidence>
<keyword evidence="6" id="KW-0694">RNA-binding</keyword>
<dbReference type="GO" id="GO:0008168">
    <property type="term" value="F:methyltransferase activity"/>
    <property type="evidence" value="ECO:0007669"/>
    <property type="project" value="UniProtKB-KW"/>
</dbReference>
<sequence>MVQKGEGQQKGVLPLLDPRLCRRCRGAAGGPPTLSGPWSVVGKVPEANALFVVSKEEERAAEDCVRTLVSDAVDSHKCHDGLLEAAAKVDRRALLALKLRQLRTCLRVDNIRWLRGETPPEFAASMAAQGTSFRSEGSVAAAVAANAVAAAKEGDPVLVGNPPNGALKKDANENFGLIVQVRHSAGFHGVAKHRFKVLWSSKGPSHDLSGRLSGNSSQFSASHEDAELLLEEPDVGLAPGQIAAFYRGDECIGSARISALQGLPVLKGILEKGN</sequence>
<dbReference type="Gene3D" id="2.40.30.10">
    <property type="entry name" value="Translation factors"/>
    <property type="match status" value="1"/>
</dbReference>
<evidence type="ECO:0000313" key="9">
    <source>
        <dbReference type="EMBL" id="CDJ32292.1"/>
    </source>
</evidence>
<reference evidence="9" key="1">
    <citation type="submission" date="2013-10" db="EMBL/GenBank/DDBJ databases">
        <title>Genomic analysis of the causative agents of coccidiosis in chickens.</title>
        <authorList>
            <person name="Reid A.J."/>
            <person name="Blake D."/>
            <person name="Billington K."/>
            <person name="Browne H."/>
            <person name="Dunn M."/>
            <person name="Hung S."/>
            <person name="Kawahara F."/>
            <person name="Miranda-Saavedra D."/>
            <person name="Mourier T."/>
            <person name="Nagra H."/>
            <person name="Otto T.D."/>
            <person name="Rawlings N."/>
            <person name="Sanchez A."/>
            <person name="Sanders M."/>
            <person name="Subramaniam C."/>
            <person name="Tay Y."/>
            <person name="Dear P."/>
            <person name="Doerig C."/>
            <person name="Gruber A."/>
            <person name="Parkinson J."/>
            <person name="Shirley M."/>
            <person name="Wan K.L."/>
            <person name="Berriman M."/>
            <person name="Tomley F."/>
            <person name="Pain A."/>
        </authorList>
    </citation>
    <scope>NUCLEOTIDE SEQUENCE [LARGE SCALE GENOMIC DNA]</scope>
    <source>
        <strain evidence="9">Houghton</strain>
    </source>
</reference>
<organism evidence="9 10">
    <name type="scientific">Eimeria mitis</name>
    <dbReference type="NCBI Taxonomy" id="44415"/>
    <lineage>
        <taxon>Eukaryota</taxon>
        <taxon>Sar</taxon>
        <taxon>Alveolata</taxon>
        <taxon>Apicomplexa</taxon>
        <taxon>Conoidasida</taxon>
        <taxon>Coccidia</taxon>
        <taxon>Eucoccidiorida</taxon>
        <taxon>Eimeriorina</taxon>
        <taxon>Eimeriidae</taxon>
        <taxon>Eimeria</taxon>
    </lineage>
</organism>
<keyword evidence="4" id="KW-0547">Nucleotide-binding</keyword>
<reference evidence="9" key="2">
    <citation type="submission" date="2013-10" db="EMBL/GenBank/DDBJ databases">
        <authorList>
            <person name="Aslett M."/>
        </authorList>
    </citation>
    <scope>NUCLEOTIDE SEQUENCE [LARGE SCALE GENOMIC DNA]</scope>
    <source>
        <strain evidence="9">Houghton</strain>
    </source>
</reference>
<keyword evidence="10" id="KW-1185">Reference proteome</keyword>
<dbReference type="VEuPathDB" id="ToxoDB:EMH_0073950"/>
<evidence type="ECO:0000256" key="6">
    <source>
        <dbReference type="ARBA" id="ARBA00022884"/>
    </source>
</evidence>
<dbReference type="GO" id="GO:0000049">
    <property type="term" value="F:tRNA binding"/>
    <property type="evidence" value="ECO:0007669"/>
    <property type="project" value="UniProtKB-KW"/>
</dbReference>
<dbReference type="GO" id="GO:0032259">
    <property type="term" value="P:methylation"/>
    <property type="evidence" value="ECO:0007669"/>
    <property type="project" value="UniProtKB-KW"/>
</dbReference>
<dbReference type="OrthoDB" id="3685at2759"/>
<dbReference type="GO" id="GO:0008033">
    <property type="term" value="P:tRNA processing"/>
    <property type="evidence" value="ECO:0007669"/>
    <property type="project" value="UniProtKB-KW"/>
</dbReference>
<evidence type="ECO:0000256" key="7">
    <source>
        <dbReference type="ARBA" id="ARBA00023157"/>
    </source>
</evidence>
<evidence type="ECO:0000259" key="8">
    <source>
        <dbReference type="Pfam" id="PF20258"/>
    </source>
</evidence>
<evidence type="ECO:0000256" key="1">
    <source>
        <dbReference type="ARBA" id="ARBA00022555"/>
    </source>
</evidence>
<dbReference type="PANTHER" id="PTHR43052">
    <property type="match status" value="1"/>
</dbReference>
<evidence type="ECO:0000256" key="4">
    <source>
        <dbReference type="ARBA" id="ARBA00022741"/>
    </source>
</evidence>
<keyword evidence="2 9" id="KW-0808">Transferase</keyword>
<keyword evidence="3" id="KW-0819">tRNA processing</keyword>
<evidence type="ECO:0000313" key="10">
    <source>
        <dbReference type="Proteomes" id="UP000030744"/>
    </source>
</evidence>
<dbReference type="EMBL" id="HG684028">
    <property type="protein sequence ID" value="CDJ32292.1"/>
    <property type="molecule type" value="Genomic_DNA"/>
</dbReference>
<dbReference type="AlphaFoldDB" id="U6K7V5"/>
<name>U6K7V5_9EIME</name>
<keyword evidence="1" id="KW-0820">tRNA-binding</keyword>
<evidence type="ECO:0000256" key="5">
    <source>
        <dbReference type="ARBA" id="ARBA00022840"/>
    </source>
</evidence>
<keyword evidence="5" id="KW-0067">ATP-binding</keyword>
<dbReference type="Pfam" id="PF20258">
    <property type="entry name" value="tRNA_Me_trans_C"/>
    <property type="match status" value="1"/>
</dbReference>
<feature type="domain" description="tRNA-specific 2-thiouridylase MnmA-like C-terminal" evidence="8">
    <location>
        <begin position="221"/>
        <end position="257"/>
    </location>
</feature>
<dbReference type="GeneID" id="25381884"/>
<gene>
    <name evidence="9" type="ORF">EMH_0073950</name>
</gene>
<dbReference type="InterPro" id="IPR046885">
    <property type="entry name" value="MnmA-like_C"/>
</dbReference>
<dbReference type="Proteomes" id="UP000030744">
    <property type="component" value="Unassembled WGS sequence"/>
</dbReference>
<protein>
    <submittedName>
        <fullName evidence="9">tRNA methyltransferase domain-containing protein, putative</fullName>
    </submittedName>
</protein>
<dbReference type="PANTHER" id="PTHR43052:SF1">
    <property type="entry name" value="TRNA-5-TAURINOMETHYLURIDINE 2-SULFURTRANSFERASE"/>
    <property type="match status" value="1"/>
</dbReference>
<dbReference type="RefSeq" id="XP_013354857.1">
    <property type="nucleotide sequence ID" value="XM_013499403.1"/>
</dbReference>
<accession>U6K7V5</accession>
<evidence type="ECO:0000256" key="2">
    <source>
        <dbReference type="ARBA" id="ARBA00022679"/>
    </source>
</evidence>